<accession>A0A1G2BPY3</accession>
<evidence type="ECO:0000313" key="2">
    <source>
        <dbReference type="Proteomes" id="UP000177349"/>
    </source>
</evidence>
<proteinExistence type="predicted"/>
<sequence length="149" mass="17120">MMDETRFTIPVHYDSPRWRDPIRKGLIYSKIYPGLSPNHMPIRGAGTKTVRMEYVHLGREADNQEVIDEIERHHRLPDRAEAETFLETNPDEQEKLQIVGICGFGSMAIGDKEGVVYVGTEGKKRILDAKWQGEKWSKDCRFLAVCKTS</sequence>
<comment type="caution">
    <text evidence="1">The sequence shown here is derived from an EMBL/GenBank/DDBJ whole genome shotgun (WGS) entry which is preliminary data.</text>
</comment>
<organism evidence="1 2">
    <name type="scientific">Candidatus Komeilibacteria bacterium RIFCSPLOWO2_01_FULL_53_11</name>
    <dbReference type="NCBI Taxonomy" id="1798552"/>
    <lineage>
        <taxon>Bacteria</taxon>
        <taxon>Candidatus Komeiliibacteriota</taxon>
    </lineage>
</organism>
<dbReference type="AlphaFoldDB" id="A0A1G2BPY3"/>
<reference evidence="1 2" key="1">
    <citation type="journal article" date="2016" name="Nat. Commun.">
        <title>Thousands of microbial genomes shed light on interconnected biogeochemical processes in an aquifer system.</title>
        <authorList>
            <person name="Anantharaman K."/>
            <person name="Brown C.T."/>
            <person name="Hug L.A."/>
            <person name="Sharon I."/>
            <person name="Castelle C.J."/>
            <person name="Probst A.J."/>
            <person name="Thomas B.C."/>
            <person name="Singh A."/>
            <person name="Wilkins M.J."/>
            <person name="Karaoz U."/>
            <person name="Brodie E.L."/>
            <person name="Williams K.H."/>
            <person name="Hubbard S.S."/>
            <person name="Banfield J.F."/>
        </authorList>
    </citation>
    <scope>NUCLEOTIDE SEQUENCE [LARGE SCALE GENOMIC DNA]</scope>
</reference>
<dbReference type="EMBL" id="MHKN01000047">
    <property type="protein sequence ID" value="OGY91173.1"/>
    <property type="molecule type" value="Genomic_DNA"/>
</dbReference>
<gene>
    <name evidence="1" type="ORF">A3B31_01015</name>
</gene>
<name>A0A1G2BPY3_9BACT</name>
<dbReference type="Proteomes" id="UP000177349">
    <property type="component" value="Unassembled WGS sequence"/>
</dbReference>
<evidence type="ECO:0000313" key="1">
    <source>
        <dbReference type="EMBL" id="OGY91173.1"/>
    </source>
</evidence>
<protein>
    <submittedName>
        <fullName evidence="1">Uncharacterized protein</fullName>
    </submittedName>
</protein>